<evidence type="ECO:0000313" key="2">
    <source>
        <dbReference type="EMBL" id="CAG8566562.1"/>
    </source>
</evidence>
<name>A0A9N9BJR1_9GLOM</name>
<dbReference type="AlphaFoldDB" id="A0A9N9BJR1"/>
<evidence type="ECO:0000256" key="1">
    <source>
        <dbReference type="SAM" id="MobiDB-lite"/>
    </source>
</evidence>
<comment type="caution">
    <text evidence="2">The sequence shown here is derived from an EMBL/GenBank/DDBJ whole genome shotgun (WGS) entry which is preliminary data.</text>
</comment>
<evidence type="ECO:0000313" key="3">
    <source>
        <dbReference type="Proteomes" id="UP000789508"/>
    </source>
</evidence>
<sequence length="47" mass="5147">MGLQQIPRHGGKRGRQAKQGGTSGMVRAPPISDKIQSKRDSAPFMKR</sequence>
<accession>A0A9N9BJR1</accession>
<organism evidence="2 3">
    <name type="scientific">Ambispora leptoticha</name>
    <dbReference type="NCBI Taxonomy" id="144679"/>
    <lineage>
        <taxon>Eukaryota</taxon>
        <taxon>Fungi</taxon>
        <taxon>Fungi incertae sedis</taxon>
        <taxon>Mucoromycota</taxon>
        <taxon>Glomeromycotina</taxon>
        <taxon>Glomeromycetes</taxon>
        <taxon>Archaeosporales</taxon>
        <taxon>Ambisporaceae</taxon>
        <taxon>Ambispora</taxon>
    </lineage>
</organism>
<dbReference type="EMBL" id="CAJVPS010002362">
    <property type="protein sequence ID" value="CAG8566562.1"/>
    <property type="molecule type" value="Genomic_DNA"/>
</dbReference>
<feature type="region of interest" description="Disordered" evidence="1">
    <location>
        <begin position="1"/>
        <end position="47"/>
    </location>
</feature>
<protein>
    <submittedName>
        <fullName evidence="2">9411_t:CDS:1</fullName>
    </submittedName>
</protein>
<proteinExistence type="predicted"/>
<dbReference type="Proteomes" id="UP000789508">
    <property type="component" value="Unassembled WGS sequence"/>
</dbReference>
<keyword evidence="3" id="KW-1185">Reference proteome</keyword>
<gene>
    <name evidence="2" type="ORF">ALEPTO_LOCUS6610</name>
</gene>
<reference evidence="2" key="1">
    <citation type="submission" date="2021-06" db="EMBL/GenBank/DDBJ databases">
        <authorList>
            <person name="Kallberg Y."/>
            <person name="Tangrot J."/>
            <person name="Rosling A."/>
        </authorList>
    </citation>
    <scope>NUCLEOTIDE SEQUENCE</scope>
    <source>
        <strain evidence="2">FL130A</strain>
    </source>
</reference>